<accession>A0A2L0H6R9</accession>
<evidence type="ECO:0000313" key="2">
    <source>
        <dbReference type="Proteomes" id="UP000239340"/>
    </source>
</evidence>
<dbReference type="Proteomes" id="UP000239340">
    <property type="component" value="Chromosome"/>
</dbReference>
<reference evidence="1 2" key="1">
    <citation type="submission" date="2017-10" db="EMBL/GenBank/DDBJ databases">
        <title>Analysis of the genome sequences of Rhizobium populations associated to common bean (phaseolus vulgaris).</title>
        <authorList>
            <person name="Bustos P."/>
            <person name="Santamaria R.I."/>
            <person name="Miranda-Sanchez F."/>
            <person name="Perez-Carrascal O."/>
            <person name="Juarez S."/>
            <person name="Lozano L."/>
            <person name="Martinez-Flores I."/>
            <person name="Vinuesa P."/>
            <person name="Martinez-Romero E."/>
            <person name="Cevallos M.A."/>
            <person name="Romero D."/>
            <person name="Davila G."/>
            <person name="Gonzalez V."/>
        </authorList>
    </citation>
    <scope>NUCLEOTIDE SEQUENCE [LARGE SCALE GENOMIC DNA]</scope>
    <source>
        <strain evidence="1 2">NXT3</strain>
    </source>
</reference>
<organism evidence="1 2">
    <name type="scientific">Rhizobium fredii</name>
    <name type="common">Sinorhizobium fredii</name>
    <dbReference type="NCBI Taxonomy" id="380"/>
    <lineage>
        <taxon>Bacteria</taxon>
        <taxon>Pseudomonadati</taxon>
        <taxon>Pseudomonadota</taxon>
        <taxon>Alphaproteobacteria</taxon>
        <taxon>Hyphomicrobiales</taxon>
        <taxon>Rhizobiaceae</taxon>
        <taxon>Sinorhizobium/Ensifer group</taxon>
        <taxon>Sinorhizobium</taxon>
    </lineage>
</organism>
<dbReference type="EMBL" id="CP024307">
    <property type="protein sequence ID" value="AUX77154.1"/>
    <property type="molecule type" value="Genomic_DNA"/>
</dbReference>
<evidence type="ECO:0000313" key="1">
    <source>
        <dbReference type="EMBL" id="AUX77154.1"/>
    </source>
</evidence>
<proteinExistence type="predicted"/>
<dbReference type="AlphaFoldDB" id="A0A2L0H6R9"/>
<sequence length="53" mass="5857">MLRFAKPCIGTLMTKAYAHKISAISFGHDHDRAPSRAFASLLLLGLTRGCRVR</sequence>
<gene>
    <name evidence="1" type="ORF">NXT3_CH02593</name>
</gene>
<name>A0A2L0H6R9_RHIFR</name>
<protein>
    <submittedName>
        <fullName evidence="1">Uncharacterized protein</fullName>
    </submittedName>
</protein>